<dbReference type="GO" id="GO:0006397">
    <property type="term" value="P:mRNA processing"/>
    <property type="evidence" value="ECO:0007669"/>
    <property type="project" value="UniProtKB-KW"/>
</dbReference>
<feature type="compositionally biased region" description="Polar residues" evidence="3">
    <location>
        <begin position="756"/>
        <end position="766"/>
    </location>
</feature>
<dbReference type="SMART" id="SM01141">
    <property type="entry name" value="DRY_EERY"/>
    <property type="match status" value="1"/>
</dbReference>
<dbReference type="Pfam" id="PF09750">
    <property type="entry name" value="DRY_EERY"/>
    <property type="match status" value="1"/>
</dbReference>
<dbReference type="EMBL" id="HBUF01527643">
    <property type="protein sequence ID" value="CAG6750703.1"/>
    <property type="molecule type" value="Transcribed_RNA"/>
</dbReference>
<feature type="compositionally biased region" description="Basic and acidic residues" evidence="3">
    <location>
        <begin position="339"/>
        <end position="350"/>
    </location>
</feature>
<dbReference type="EMBL" id="HBUF01527642">
    <property type="protein sequence ID" value="CAG6750701.1"/>
    <property type="molecule type" value="Transcribed_RNA"/>
</dbReference>
<dbReference type="EMBL" id="HBUF01215128">
    <property type="protein sequence ID" value="CAG6666843.1"/>
    <property type="molecule type" value="Transcribed_RNA"/>
</dbReference>
<dbReference type="InterPro" id="IPR040397">
    <property type="entry name" value="SWAP"/>
</dbReference>
<dbReference type="EMBL" id="HBUF01031682">
    <property type="protein sequence ID" value="CAG6614971.1"/>
    <property type="molecule type" value="Transcribed_RNA"/>
</dbReference>
<evidence type="ECO:0000313" key="5">
    <source>
        <dbReference type="EMBL" id="CAG6750701.1"/>
    </source>
</evidence>
<feature type="region of interest" description="Disordered" evidence="3">
    <location>
        <begin position="172"/>
        <end position="205"/>
    </location>
</feature>
<evidence type="ECO:0000256" key="3">
    <source>
        <dbReference type="SAM" id="MobiDB-lite"/>
    </source>
</evidence>
<feature type="compositionally biased region" description="Polar residues" evidence="3">
    <location>
        <begin position="726"/>
        <end position="743"/>
    </location>
</feature>
<evidence type="ECO:0000259" key="4">
    <source>
        <dbReference type="SMART" id="SM01141"/>
    </source>
</evidence>
<protein>
    <submittedName>
        <fullName evidence="5">CLK4-associating serine/arginine rich protein</fullName>
    </submittedName>
</protein>
<feature type="region of interest" description="Disordered" evidence="3">
    <location>
        <begin position="258"/>
        <end position="772"/>
    </location>
</feature>
<feature type="compositionally biased region" description="Low complexity" evidence="3">
    <location>
        <begin position="425"/>
        <end position="442"/>
    </location>
</feature>
<feature type="compositionally biased region" description="Basic and acidic residues" evidence="3">
    <location>
        <begin position="590"/>
        <end position="675"/>
    </location>
</feature>
<feature type="compositionally biased region" description="Basic and acidic residues" evidence="3">
    <location>
        <begin position="529"/>
        <end position="543"/>
    </location>
</feature>
<dbReference type="EMBL" id="HBUF01215127">
    <property type="protein sequence ID" value="CAG6666841.1"/>
    <property type="molecule type" value="Transcribed_RNA"/>
</dbReference>
<feature type="compositionally biased region" description="Basic residues" evidence="3">
    <location>
        <begin position="552"/>
        <end position="571"/>
    </location>
</feature>
<dbReference type="PANTHER" id="PTHR13161">
    <property type="entry name" value="SPLICING FACTOR SUPPRESSOR OF WHITE APRICOT"/>
    <property type="match status" value="1"/>
</dbReference>
<dbReference type="EMBL" id="HBUF01031683">
    <property type="protein sequence ID" value="CAG6614974.1"/>
    <property type="molecule type" value="Transcribed_RNA"/>
</dbReference>
<keyword evidence="2" id="KW-0508">mRNA splicing</keyword>
<dbReference type="InterPro" id="IPR019147">
    <property type="entry name" value="SWAP_N_domain"/>
</dbReference>
<feature type="compositionally biased region" description="Basic and acidic residues" evidence="3">
    <location>
        <begin position="479"/>
        <end position="521"/>
    </location>
</feature>
<sequence length="772" mass="90000">MWHEARKQEKKIRGLMVDYKRRAERRRDYYAKIRADPTQFIQIHGRPCKIHLDPSVALAADSPSTMMSWQGDRDIMIDRFDVRAHLDFIPEVKHTEVELTEEDSQEERFQNYERYRILVQNDFLSIPEDKFFTQLALEEQYGPVTKNETSVEGKKKSQLTAAIGFKYDDCKPSSSADIGGGGSKEKEQEDEEGEEEEDDEDSDMDFDLSVDVSKVDTANAIELNNCAHAYGMESNDYFSYLTRDMEEAENLRIAKEEEEEKALFSGRKSRRERRAFREKAMLGRRMSPPSFAAVSPNYGIAKEKERINSSKSKSRSRSPSPVNSGKIMYITSFGETEDEPNKNNDKRDSHVLTSSRSKHSSSKHKSSSRTRSPHSRRSSKRSRTKSKSPSKAETSVSGQRSRSSKSLSPAPPPIKRYYGRNVQNSSSELELSDSDTSPSSSTKAPVISKPMSKTQAPSLKITPQERLKKKMQRLLNKQFKADKKAEQEKIQKLEQERQDRAEEIKELSIKLKMKERQRRMDSEEEWDDEDKRSEDESEGEKKSRSPSSSRSKGYKSKARSKSRSPVRRRSPLLRSPDHAKYSDRSQYNQSRDDEGLRDERINFNSRDDRSSNYGSRDERSNNYESRDDRNTNYGSREDRNNQYNSSRDERTNQYNNRDAREERSSHYNQSKDYDRNNQYNQHGRGYEQYDGSTMSDNGRDRYNRRPYNQDYDRNNDRSNFRESRDSYSNYNDRGYSNRNSSNGRCYDRTRRKDYGSGSNRQGSPSTRRLVDY</sequence>
<keyword evidence="1" id="KW-0507">mRNA processing</keyword>
<accession>A0A8D9EEG4</accession>
<feature type="compositionally biased region" description="Basic and acidic residues" evidence="3">
    <location>
        <begin position="710"/>
        <end position="725"/>
    </location>
</feature>
<feature type="domain" description="Suppressor of white apricot N-terminal" evidence="4">
    <location>
        <begin position="39"/>
        <end position="171"/>
    </location>
</feature>
<name>A0A8D9EEG4_9HEMI</name>
<feature type="compositionally biased region" description="Basic and acidic residues" evidence="3">
    <location>
        <begin position="745"/>
        <end position="754"/>
    </location>
</feature>
<feature type="compositionally biased region" description="Acidic residues" evidence="3">
    <location>
        <begin position="188"/>
        <end position="205"/>
    </location>
</feature>
<feature type="compositionally biased region" description="Low complexity" evidence="3">
    <location>
        <begin position="389"/>
        <end position="408"/>
    </location>
</feature>
<dbReference type="GO" id="GO:0008380">
    <property type="term" value="P:RNA splicing"/>
    <property type="evidence" value="ECO:0007669"/>
    <property type="project" value="UniProtKB-KW"/>
</dbReference>
<reference evidence="5" key="1">
    <citation type="submission" date="2021-05" db="EMBL/GenBank/DDBJ databases">
        <authorList>
            <person name="Alioto T."/>
            <person name="Alioto T."/>
            <person name="Gomez Garrido J."/>
        </authorList>
    </citation>
    <scope>NUCLEOTIDE SEQUENCE</scope>
</reference>
<evidence type="ECO:0000256" key="2">
    <source>
        <dbReference type="ARBA" id="ARBA00023187"/>
    </source>
</evidence>
<evidence type="ECO:0000256" key="1">
    <source>
        <dbReference type="ARBA" id="ARBA00022664"/>
    </source>
</evidence>
<dbReference type="AlphaFoldDB" id="A0A8D9EEG4"/>
<dbReference type="PANTHER" id="PTHR13161:SF4">
    <property type="entry name" value="CLK4-ASSOCIATING SERINE_ARGININE RICH PROTEIN"/>
    <property type="match status" value="1"/>
</dbReference>
<feature type="compositionally biased region" description="Basic residues" evidence="3">
    <location>
        <begin position="356"/>
        <end position="388"/>
    </location>
</feature>
<proteinExistence type="predicted"/>
<organism evidence="5">
    <name type="scientific">Cacopsylla melanoneura</name>
    <dbReference type="NCBI Taxonomy" id="428564"/>
    <lineage>
        <taxon>Eukaryota</taxon>
        <taxon>Metazoa</taxon>
        <taxon>Ecdysozoa</taxon>
        <taxon>Arthropoda</taxon>
        <taxon>Hexapoda</taxon>
        <taxon>Insecta</taxon>
        <taxon>Pterygota</taxon>
        <taxon>Neoptera</taxon>
        <taxon>Paraneoptera</taxon>
        <taxon>Hemiptera</taxon>
        <taxon>Sternorrhyncha</taxon>
        <taxon>Psylloidea</taxon>
        <taxon>Psyllidae</taxon>
        <taxon>Psyllinae</taxon>
        <taxon>Cacopsylla</taxon>
    </lineage>
</organism>